<organism evidence="2 3">
    <name type="scientific">Phellinidium pouzarii</name>
    <dbReference type="NCBI Taxonomy" id="167371"/>
    <lineage>
        <taxon>Eukaryota</taxon>
        <taxon>Fungi</taxon>
        <taxon>Dikarya</taxon>
        <taxon>Basidiomycota</taxon>
        <taxon>Agaricomycotina</taxon>
        <taxon>Agaricomycetes</taxon>
        <taxon>Hymenochaetales</taxon>
        <taxon>Hymenochaetaceae</taxon>
        <taxon>Phellinidium</taxon>
    </lineage>
</organism>
<feature type="region of interest" description="Disordered" evidence="1">
    <location>
        <begin position="207"/>
        <end position="268"/>
    </location>
</feature>
<feature type="compositionally biased region" description="Basic and acidic residues" evidence="1">
    <location>
        <begin position="609"/>
        <end position="628"/>
    </location>
</feature>
<comment type="caution">
    <text evidence="2">The sequence shown here is derived from an EMBL/GenBank/DDBJ whole genome shotgun (WGS) entry which is preliminary data.</text>
</comment>
<dbReference type="AlphaFoldDB" id="A0A4S4LGC7"/>
<feature type="region of interest" description="Disordered" evidence="1">
    <location>
        <begin position="756"/>
        <end position="826"/>
    </location>
</feature>
<accession>A0A4S4LGC7</accession>
<sequence>MVETFDAPMIDFNEDADVPMTGASTENWFHQPLSRMDEDPLEVDMINFDETTEYEMGDEAAVEANVEAEPFISNSIDAEVHDLTIHTLPMHLPTHSLTGHESHAEASEGFQTLPDVPLADASAIEMPQGVNGAVEQNLHTYNTAQVYEEVSSNAELVRHPGSIESTVESLGTEKPEHSGELAALQLSERNEGADIAPLRTLPEHVPIVNHLDGSGQGESLEIHSSGTVHTGLSHDEHELTAGEYHEEEDEPRQEQQSAREQSDDVHSSALPEYSHTEVLPYLEPPPPILLALQVTSTEGDQPEFALFSLPERASAVSDEIDPDAHPVEEPLVLLQHHGSLFYEPISTVFEAFRQEEYFSHLEELSEAEMALNAYDLQCHLMTQLFIRTMFTLVKYHFRTFMQCIRAFISRYNLLRDQITRLAITDETERTHQNEADSAADQGDEHEAQTLVEFSAAQQKLEQDGREESAHGDSEYSKNADQAPNDDNEEQEDADNDEEEPVISEVVQHNSENAYQKLNDEHETQNSLESETGEEANAGEDLDADGVHTPAAEDVQESEENATGYVDAAEPHEEGEEGYGSDFDAEGTDDDTETRDEGEEYIIPDVENELETHASERDAGESSLIRDDAQLISHSTSTSSFETEGSSVEAEVDEVDASPELKEQTDHSSQKITGVFDEEGNFVDDVELRDDDFGDDDFGDDEPGDGDLGNLSEEETIEDPTEVLTEDADAVSQAVLAESEKFVTDLAEGDKTLDTINDNTAYASADARQSRSRASESPINDDVNKGVEPTSSVKHKISKRSLDDAELDEQEFVSPPSSPDAKRARVL</sequence>
<feature type="compositionally biased region" description="Acidic residues" evidence="1">
    <location>
        <begin position="572"/>
        <end position="608"/>
    </location>
</feature>
<name>A0A4S4LGC7_9AGAM</name>
<evidence type="ECO:0000256" key="1">
    <source>
        <dbReference type="SAM" id="MobiDB-lite"/>
    </source>
</evidence>
<evidence type="ECO:0000313" key="2">
    <source>
        <dbReference type="EMBL" id="THH10268.1"/>
    </source>
</evidence>
<dbReference type="Proteomes" id="UP000308199">
    <property type="component" value="Unassembled WGS sequence"/>
</dbReference>
<feature type="compositionally biased region" description="Basic and acidic residues" evidence="1">
    <location>
        <begin position="232"/>
        <end position="244"/>
    </location>
</feature>
<feature type="compositionally biased region" description="Acidic residues" evidence="1">
    <location>
        <begin position="530"/>
        <end position="543"/>
    </location>
</feature>
<proteinExistence type="predicted"/>
<evidence type="ECO:0000313" key="3">
    <source>
        <dbReference type="Proteomes" id="UP000308199"/>
    </source>
</evidence>
<feature type="compositionally biased region" description="Acidic residues" evidence="1">
    <location>
        <begin position="675"/>
        <end position="704"/>
    </location>
</feature>
<feature type="compositionally biased region" description="Basic and acidic residues" evidence="1">
    <location>
        <begin position="460"/>
        <end position="477"/>
    </location>
</feature>
<reference evidence="2 3" key="1">
    <citation type="submission" date="2019-02" db="EMBL/GenBank/DDBJ databases">
        <title>Genome sequencing of the rare red list fungi Phellinidium pouzarii.</title>
        <authorList>
            <person name="Buettner E."/>
            <person name="Kellner H."/>
        </authorList>
    </citation>
    <scope>NUCLEOTIDE SEQUENCE [LARGE SCALE GENOMIC DNA]</scope>
    <source>
        <strain evidence="2 3">DSM 108285</strain>
    </source>
</reference>
<feature type="region of interest" description="Disordered" evidence="1">
    <location>
        <begin position="459"/>
        <end position="720"/>
    </location>
</feature>
<feature type="compositionally biased region" description="Polar residues" evidence="1">
    <location>
        <begin position="506"/>
        <end position="515"/>
    </location>
</feature>
<keyword evidence="3" id="KW-1185">Reference proteome</keyword>
<gene>
    <name evidence="2" type="ORF">EW145_g1437</name>
</gene>
<dbReference type="OrthoDB" id="2507795at2759"/>
<dbReference type="EMBL" id="SGPK01000040">
    <property type="protein sequence ID" value="THH10268.1"/>
    <property type="molecule type" value="Genomic_DNA"/>
</dbReference>
<feature type="compositionally biased region" description="Acidic residues" evidence="1">
    <location>
        <begin position="483"/>
        <end position="501"/>
    </location>
</feature>
<protein>
    <submittedName>
        <fullName evidence="2">Uncharacterized protein</fullName>
    </submittedName>
</protein>
<feature type="compositionally biased region" description="Acidic residues" evidence="1">
    <location>
        <begin position="711"/>
        <end position="720"/>
    </location>
</feature>
<feature type="compositionally biased region" description="Low complexity" evidence="1">
    <location>
        <begin position="632"/>
        <end position="648"/>
    </location>
</feature>
<feature type="compositionally biased region" description="Basic and acidic residues" evidence="1">
    <location>
        <begin position="658"/>
        <end position="668"/>
    </location>
</feature>